<reference evidence="2 3" key="1">
    <citation type="journal article" date="2011" name="Syst. Appl. Microbiol.">
        <title>Defluviimonas denitrificans gen. nov., sp. nov., and Pararhodobacter aggregans gen. nov., sp. nov., non-phototrophic Rhodobacteraceae from the biofilter of a marine aquaculture.</title>
        <authorList>
            <person name="Foesel B.U."/>
            <person name="Drake H.L."/>
            <person name="Schramm A."/>
        </authorList>
    </citation>
    <scope>NUCLEOTIDE SEQUENCE [LARGE SCALE GENOMIC DNA]</scope>
    <source>
        <strain evidence="2 3">D1-19</strain>
    </source>
</reference>
<evidence type="ECO:0008006" key="4">
    <source>
        <dbReference type="Google" id="ProtNLM"/>
    </source>
</evidence>
<evidence type="ECO:0000313" key="2">
    <source>
        <dbReference type="EMBL" id="PVE47740.1"/>
    </source>
</evidence>
<evidence type="ECO:0000313" key="3">
    <source>
        <dbReference type="Proteomes" id="UP000244810"/>
    </source>
</evidence>
<feature type="chain" id="PRO_5015787929" description="Tripartite tricarboxylate transporter substrate binding protein" evidence="1">
    <location>
        <begin position="27"/>
        <end position="359"/>
    </location>
</feature>
<sequence>MQVDRFTLGAIAASFVVCSLVAPASAEVDFSGETIEIVFNTGPGGAVGLSAQIAAQHLGRFLPGTPEVIAVPMPGGALLRGIQYVYASDPDGLTLGWLAWGGSTRVLDPEALRVPFHEMGILGGLATQWVTHVRTETSTGSAASAEEFLALPSIRSGGIAPNVSTDIRTAASLDLLGIENAYIGGHTGGSDVLAAMRRGEVDLRTGTVSNYLTTVVPEMVETGESLPLYYWGQPIDGGEATSPALEGVPTFHDFHVAHLGGAPAGPAYDLLRYLTRTSDGLAWLFAAPPGTPEEILQSLADAYAEMVEDPDYIGAITPVLGTAPEPVLRDEAIAIVDEVRNVSPEILETMRGFIDRYAR</sequence>
<feature type="signal peptide" evidence="1">
    <location>
        <begin position="1"/>
        <end position="26"/>
    </location>
</feature>
<dbReference type="OrthoDB" id="9780943at2"/>
<dbReference type="Proteomes" id="UP000244810">
    <property type="component" value="Unassembled WGS sequence"/>
</dbReference>
<proteinExistence type="predicted"/>
<organism evidence="2 3">
    <name type="scientific">Pararhodobacter aggregans</name>
    <dbReference type="NCBI Taxonomy" id="404875"/>
    <lineage>
        <taxon>Bacteria</taxon>
        <taxon>Pseudomonadati</taxon>
        <taxon>Pseudomonadota</taxon>
        <taxon>Alphaproteobacteria</taxon>
        <taxon>Rhodobacterales</taxon>
        <taxon>Paracoccaceae</taxon>
        <taxon>Pararhodobacter</taxon>
    </lineage>
</organism>
<dbReference type="AlphaFoldDB" id="A0A2T7USK2"/>
<dbReference type="RefSeq" id="WP_107751112.1">
    <property type="nucleotide sequence ID" value="NZ_QBKF01000003.1"/>
</dbReference>
<dbReference type="EMBL" id="QDDR01000004">
    <property type="protein sequence ID" value="PVE47740.1"/>
    <property type="molecule type" value="Genomic_DNA"/>
</dbReference>
<gene>
    <name evidence="2" type="ORF">DDE23_09885</name>
</gene>
<dbReference type="Gene3D" id="3.40.190.10">
    <property type="entry name" value="Periplasmic binding protein-like II"/>
    <property type="match status" value="1"/>
</dbReference>
<keyword evidence="1" id="KW-0732">Signal</keyword>
<keyword evidence="3" id="KW-1185">Reference proteome</keyword>
<comment type="caution">
    <text evidence="2">The sequence shown here is derived from an EMBL/GenBank/DDBJ whole genome shotgun (WGS) entry which is preliminary data.</text>
</comment>
<name>A0A2T7USK2_9RHOB</name>
<accession>A0A2T7USK2</accession>
<protein>
    <recommendedName>
        <fullName evidence="4">Tripartite tricarboxylate transporter substrate binding protein</fullName>
    </recommendedName>
</protein>
<dbReference type="Gene3D" id="3.40.190.150">
    <property type="entry name" value="Bordetella uptake gene, domain 1"/>
    <property type="match status" value="1"/>
</dbReference>
<evidence type="ECO:0000256" key="1">
    <source>
        <dbReference type="SAM" id="SignalP"/>
    </source>
</evidence>
<dbReference type="InterPro" id="IPR042100">
    <property type="entry name" value="Bug_dom1"/>
</dbReference>